<dbReference type="Gene3D" id="3.90.1720.10">
    <property type="entry name" value="endopeptidase domain like (from Nostoc punctiforme)"/>
    <property type="match status" value="2"/>
</dbReference>
<comment type="caution">
    <text evidence="7">The sequence shown here is derived from an EMBL/GenBank/DDBJ whole genome shotgun (WGS) entry which is preliminary data.</text>
</comment>
<evidence type="ECO:0000256" key="4">
    <source>
        <dbReference type="ARBA" id="ARBA00023098"/>
    </source>
</evidence>
<feature type="region of interest" description="Disordered" evidence="5">
    <location>
        <begin position="133"/>
        <end position="177"/>
    </location>
</feature>
<comment type="similarity">
    <text evidence="1">Belongs to the H-rev107 family.</text>
</comment>
<evidence type="ECO:0000256" key="3">
    <source>
        <dbReference type="ARBA" id="ARBA00022801"/>
    </source>
</evidence>
<dbReference type="Pfam" id="PF04970">
    <property type="entry name" value="LRAT"/>
    <property type="match status" value="2"/>
</dbReference>
<keyword evidence="3" id="KW-0378">Hydrolase</keyword>
<dbReference type="InterPro" id="IPR051496">
    <property type="entry name" value="H-rev107_PLA/AT"/>
</dbReference>
<dbReference type="Proteomes" id="UP000596742">
    <property type="component" value="Unassembled WGS sequence"/>
</dbReference>
<dbReference type="GO" id="GO:0070292">
    <property type="term" value="P:N-acylphosphatidylethanolamine metabolic process"/>
    <property type="evidence" value="ECO:0007669"/>
    <property type="project" value="TreeGrafter"/>
</dbReference>
<name>A0A8B6HI19_MYTGA</name>
<evidence type="ECO:0000256" key="2">
    <source>
        <dbReference type="ARBA" id="ARBA00022679"/>
    </source>
</evidence>
<feature type="compositionally biased region" description="Polar residues" evidence="5">
    <location>
        <begin position="142"/>
        <end position="177"/>
    </location>
</feature>
<dbReference type="AlphaFoldDB" id="A0A8B6HI19"/>
<accession>A0A8B6HI19</accession>
<sequence>MLRHVRLGTNISQQTITNPKDSEDLTSDLATNISQQTITNPIDSEDLTSDLATNISQQTITNPIDSEDLTSDLATNISQQTITNPKDSEDEHLYLVKCWNGETHVDASVKQSRVKVFLNKDEESESDIFMEIENRQQRTRESFNATSNGTQSNDNQQESTQESYNAASNGTQSNDNEVCQKTETIKRYHMDHMDIKTDKSPDELNFIYPPTESSMLEVSPIMQRAPSHITIAKWTKTKSLEVRPLDLDSISEEVDVISRHNSQTTLVTDLGVDDIAENGISIGNSTFYISIESPSESIHKMGTMNYLFGKTIDDEIESKQERLSCGDSDTATNSNDLQTSLQSLKHDGSEAVGSCMDCIKPVQVNTWQEMNQGDHIILPRSFYDHHAIVIRIIPPEDDNSQEIRLELIHQTIRDSLLHTGGTLAKLKQKIETVNLKTDIVMICKYWGSIKPRSPREVVKRAIAALRGAQEEFRYAIFDNNCEHFASWCVTGRRLSIQIRKYKVVRKIFFKLHKGFRGLSDELLRNQIEYEHGMLCKMCFERNEKMLGITRKKVLKQDDIQKGDIILRRYWQLQHCSVVLDVIKRKEKYIKCEIAHYAFKGPFTQKIIQSDILKVPFNGSVSVFDYSSGELQTYEPDEVVCRAKERIGEKMFAYFSNDSSHFARWCKLKLLS</sequence>
<dbReference type="OrthoDB" id="6064098at2759"/>
<evidence type="ECO:0000313" key="7">
    <source>
        <dbReference type="EMBL" id="VDI79632.1"/>
    </source>
</evidence>
<dbReference type="GO" id="GO:0016410">
    <property type="term" value="F:N-acyltransferase activity"/>
    <property type="evidence" value="ECO:0007669"/>
    <property type="project" value="TreeGrafter"/>
</dbReference>
<proteinExistence type="inferred from homology"/>
<protein>
    <recommendedName>
        <fullName evidence="6">LRAT domain-containing protein</fullName>
    </recommendedName>
</protein>
<dbReference type="InterPro" id="IPR007053">
    <property type="entry name" value="LRAT_dom"/>
</dbReference>
<organism evidence="7 8">
    <name type="scientific">Mytilus galloprovincialis</name>
    <name type="common">Mediterranean mussel</name>
    <dbReference type="NCBI Taxonomy" id="29158"/>
    <lineage>
        <taxon>Eukaryota</taxon>
        <taxon>Metazoa</taxon>
        <taxon>Spiralia</taxon>
        <taxon>Lophotrochozoa</taxon>
        <taxon>Mollusca</taxon>
        <taxon>Bivalvia</taxon>
        <taxon>Autobranchia</taxon>
        <taxon>Pteriomorphia</taxon>
        <taxon>Mytilida</taxon>
        <taxon>Mytiloidea</taxon>
        <taxon>Mytilidae</taxon>
        <taxon>Mytilinae</taxon>
        <taxon>Mytilus</taxon>
    </lineage>
</organism>
<reference evidence="7" key="1">
    <citation type="submission" date="2018-11" db="EMBL/GenBank/DDBJ databases">
        <authorList>
            <person name="Alioto T."/>
            <person name="Alioto T."/>
        </authorList>
    </citation>
    <scope>NUCLEOTIDE SEQUENCE</scope>
</reference>
<dbReference type="PANTHER" id="PTHR13943:SF77">
    <property type="entry name" value="LRAT DOMAIN-CONTAINING PROTEIN"/>
    <property type="match status" value="1"/>
</dbReference>
<dbReference type="GO" id="GO:0005737">
    <property type="term" value="C:cytoplasm"/>
    <property type="evidence" value="ECO:0007669"/>
    <property type="project" value="TreeGrafter"/>
</dbReference>
<dbReference type="GO" id="GO:0008970">
    <property type="term" value="F:phospholipase A1 activity"/>
    <property type="evidence" value="ECO:0007669"/>
    <property type="project" value="TreeGrafter"/>
</dbReference>
<keyword evidence="4" id="KW-0443">Lipid metabolism</keyword>
<dbReference type="GO" id="GO:0004623">
    <property type="term" value="F:phospholipase A2 activity"/>
    <property type="evidence" value="ECO:0007669"/>
    <property type="project" value="TreeGrafter"/>
</dbReference>
<keyword evidence="2" id="KW-0808">Transferase</keyword>
<evidence type="ECO:0000256" key="5">
    <source>
        <dbReference type="SAM" id="MobiDB-lite"/>
    </source>
</evidence>
<evidence type="ECO:0000256" key="1">
    <source>
        <dbReference type="ARBA" id="ARBA00007824"/>
    </source>
</evidence>
<evidence type="ECO:0000259" key="6">
    <source>
        <dbReference type="PROSITE" id="PS51934"/>
    </source>
</evidence>
<keyword evidence="8" id="KW-1185">Reference proteome</keyword>
<evidence type="ECO:0000313" key="8">
    <source>
        <dbReference type="Proteomes" id="UP000596742"/>
    </source>
</evidence>
<gene>
    <name evidence="7" type="ORF">MGAL_10B050921</name>
</gene>
<dbReference type="PANTHER" id="PTHR13943">
    <property type="entry name" value="HRAS-LIKE SUPPRESSOR - RELATED"/>
    <property type="match status" value="1"/>
</dbReference>
<dbReference type="PROSITE" id="PS51934">
    <property type="entry name" value="LRAT"/>
    <property type="match status" value="1"/>
</dbReference>
<feature type="domain" description="LRAT" evidence="6">
    <location>
        <begin position="375"/>
        <end position="497"/>
    </location>
</feature>
<dbReference type="EMBL" id="UYJE01010086">
    <property type="protein sequence ID" value="VDI79632.1"/>
    <property type="molecule type" value="Genomic_DNA"/>
</dbReference>